<evidence type="ECO:0000256" key="5">
    <source>
        <dbReference type="SAM" id="MobiDB-lite"/>
    </source>
</evidence>
<dbReference type="PANTHER" id="PTHR31162">
    <property type="entry name" value="MALIC ACID TRANSPORT PROTEIN-RELATED"/>
    <property type="match status" value="1"/>
</dbReference>
<accession>A0AAE1C4Y0</accession>
<dbReference type="InterPro" id="IPR030185">
    <property type="entry name" value="Mae1"/>
</dbReference>
<dbReference type="GO" id="GO:0016020">
    <property type="term" value="C:membrane"/>
    <property type="evidence" value="ECO:0007669"/>
    <property type="project" value="UniProtKB-SubCell"/>
</dbReference>
<gene>
    <name evidence="7" type="ORF">LTR78_001553</name>
</gene>
<feature type="transmembrane region" description="Helical" evidence="6">
    <location>
        <begin position="212"/>
        <end position="234"/>
    </location>
</feature>
<dbReference type="PANTHER" id="PTHR31162:SF0">
    <property type="entry name" value="MALIC ACID TRANSPORT PROTEIN"/>
    <property type="match status" value="1"/>
</dbReference>
<evidence type="ECO:0000256" key="4">
    <source>
        <dbReference type="ARBA" id="ARBA00023136"/>
    </source>
</evidence>
<feature type="transmembrane region" description="Helical" evidence="6">
    <location>
        <begin position="361"/>
        <end position="381"/>
    </location>
</feature>
<sequence length="412" mass="46518">MGNKVSPSSRNDTRQQQHYRNDPAKSPGHDKHVSIRERLSHFTWSWFECTMSTGAIATLLSQQPFEFRGVLTIGKIFFILNLILFVLFSCLITFRFAMRPSALTRSLHHPHESFFFGTFWVSIALILYNTQQYGVPSCGPWLVKALEVCFWLFAGCAMLVAIFQYHVIFDVERLPVEHAMPAWILPVYSFLILGPLGSTLEYSQPQASALPIFIGSILFQGLGWMFAFFIYTIYLTRLISNELPEPPKRPGMYVAVGPAAYTSNTLVALAYQAPKVIPDDFLGITTFAVGDVWKAIGVPAGIFFWLLAFWFFALTTVSVLFGARQMHFTMQWWGFIFPNVGLTIAAIYIGNVLESNGIKAVTSAMSVLLVAIWLFTTGMNVRAVWKRQVLWPGMDEDMEDIEGHSQDEDKGD</sequence>
<dbReference type="Pfam" id="PF03595">
    <property type="entry name" value="SLAC1"/>
    <property type="match status" value="1"/>
</dbReference>
<feature type="transmembrane region" description="Helical" evidence="6">
    <location>
        <begin position="330"/>
        <end position="349"/>
    </location>
</feature>
<dbReference type="Proteomes" id="UP001274830">
    <property type="component" value="Unassembled WGS sequence"/>
</dbReference>
<dbReference type="AlphaFoldDB" id="A0AAE1C4Y0"/>
<feature type="compositionally biased region" description="Basic and acidic residues" evidence="5">
    <location>
        <begin position="11"/>
        <end position="31"/>
    </location>
</feature>
<keyword evidence="2 6" id="KW-0812">Transmembrane</keyword>
<feature type="transmembrane region" description="Helical" evidence="6">
    <location>
        <begin position="110"/>
        <end position="128"/>
    </location>
</feature>
<protein>
    <recommendedName>
        <fullName evidence="9">Malic acid transport protein</fullName>
    </recommendedName>
</protein>
<evidence type="ECO:0000313" key="8">
    <source>
        <dbReference type="Proteomes" id="UP001274830"/>
    </source>
</evidence>
<dbReference type="Gene3D" id="1.50.10.150">
    <property type="entry name" value="Voltage-dependent anion channel"/>
    <property type="match status" value="1"/>
</dbReference>
<evidence type="ECO:0008006" key="9">
    <source>
        <dbReference type="Google" id="ProtNLM"/>
    </source>
</evidence>
<comment type="caution">
    <text evidence="7">The sequence shown here is derived from an EMBL/GenBank/DDBJ whole genome shotgun (WGS) entry which is preliminary data.</text>
</comment>
<dbReference type="EMBL" id="JAUTXT010000004">
    <property type="protein sequence ID" value="KAK3678258.1"/>
    <property type="molecule type" value="Genomic_DNA"/>
</dbReference>
<comment type="subcellular location">
    <subcellularLocation>
        <location evidence="1">Membrane</location>
        <topology evidence="1">Multi-pass membrane protein</topology>
    </subcellularLocation>
</comment>
<proteinExistence type="predicted"/>
<keyword evidence="3 6" id="KW-1133">Transmembrane helix</keyword>
<dbReference type="InterPro" id="IPR038665">
    <property type="entry name" value="Voltage-dep_anion_channel_sf"/>
</dbReference>
<keyword evidence="4 6" id="KW-0472">Membrane</keyword>
<evidence type="ECO:0000256" key="2">
    <source>
        <dbReference type="ARBA" id="ARBA00022692"/>
    </source>
</evidence>
<feature type="compositionally biased region" description="Polar residues" evidence="5">
    <location>
        <begin position="1"/>
        <end position="10"/>
    </location>
</feature>
<name>A0AAE1C4Y0_9PEZI</name>
<evidence type="ECO:0000256" key="6">
    <source>
        <dbReference type="SAM" id="Phobius"/>
    </source>
</evidence>
<feature type="transmembrane region" description="Helical" evidence="6">
    <location>
        <begin position="148"/>
        <end position="168"/>
    </location>
</feature>
<feature type="transmembrane region" description="Helical" evidence="6">
    <location>
        <begin position="180"/>
        <end position="200"/>
    </location>
</feature>
<dbReference type="GO" id="GO:0015140">
    <property type="term" value="F:malate transmembrane transporter activity"/>
    <property type="evidence" value="ECO:0007669"/>
    <property type="project" value="InterPro"/>
</dbReference>
<organism evidence="7 8">
    <name type="scientific">Recurvomyces mirabilis</name>
    <dbReference type="NCBI Taxonomy" id="574656"/>
    <lineage>
        <taxon>Eukaryota</taxon>
        <taxon>Fungi</taxon>
        <taxon>Dikarya</taxon>
        <taxon>Ascomycota</taxon>
        <taxon>Pezizomycotina</taxon>
        <taxon>Dothideomycetes</taxon>
        <taxon>Dothideomycetidae</taxon>
        <taxon>Mycosphaerellales</taxon>
        <taxon>Teratosphaeriaceae</taxon>
        <taxon>Recurvomyces</taxon>
    </lineage>
</organism>
<dbReference type="InterPro" id="IPR004695">
    <property type="entry name" value="SLAC1/Mae1/Ssu1/TehA"/>
</dbReference>
<evidence type="ECO:0000313" key="7">
    <source>
        <dbReference type="EMBL" id="KAK3678258.1"/>
    </source>
</evidence>
<dbReference type="CDD" id="cd09317">
    <property type="entry name" value="TDT_Mae1_like"/>
    <property type="match status" value="1"/>
</dbReference>
<reference evidence="7" key="1">
    <citation type="submission" date="2023-07" db="EMBL/GenBank/DDBJ databases">
        <title>Black Yeasts Isolated from many extreme environments.</title>
        <authorList>
            <person name="Coleine C."/>
            <person name="Stajich J.E."/>
            <person name="Selbmann L."/>
        </authorList>
    </citation>
    <scope>NUCLEOTIDE SEQUENCE</scope>
    <source>
        <strain evidence="7">CCFEE 5485</strain>
    </source>
</reference>
<evidence type="ECO:0000256" key="1">
    <source>
        <dbReference type="ARBA" id="ARBA00004141"/>
    </source>
</evidence>
<feature type="transmembrane region" description="Helical" evidence="6">
    <location>
        <begin position="302"/>
        <end position="323"/>
    </location>
</feature>
<keyword evidence="8" id="KW-1185">Reference proteome</keyword>
<feature type="region of interest" description="Disordered" evidence="5">
    <location>
        <begin position="1"/>
        <end position="31"/>
    </location>
</feature>
<evidence type="ECO:0000256" key="3">
    <source>
        <dbReference type="ARBA" id="ARBA00022989"/>
    </source>
</evidence>
<feature type="transmembrane region" description="Helical" evidence="6">
    <location>
        <begin position="76"/>
        <end position="98"/>
    </location>
</feature>